<dbReference type="AlphaFoldDB" id="A0A4U0ZHX6"/>
<keyword evidence="3" id="KW-1185">Reference proteome</keyword>
<comment type="caution">
    <text evidence="2">The sequence shown here is derived from an EMBL/GenBank/DDBJ whole genome shotgun (WGS) entry which is preliminary data.</text>
</comment>
<keyword evidence="1" id="KW-0812">Transmembrane</keyword>
<dbReference type="RefSeq" id="WP_136781329.1">
    <property type="nucleotide sequence ID" value="NZ_JBMQEY010000004.1"/>
</dbReference>
<evidence type="ECO:0000313" key="3">
    <source>
        <dbReference type="Proteomes" id="UP000305471"/>
    </source>
</evidence>
<name>A0A4U0ZHX6_9ALTE</name>
<dbReference type="EMBL" id="SWCO01000002">
    <property type="protein sequence ID" value="TKB04314.1"/>
    <property type="molecule type" value="Genomic_DNA"/>
</dbReference>
<feature type="transmembrane region" description="Helical" evidence="1">
    <location>
        <begin position="12"/>
        <end position="31"/>
    </location>
</feature>
<evidence type="ECO:0000256" key="1">
    <source>
        <dbReference type="SAM" id="Phobius"/>
    </source>
</evidence>
<dbReference type="Proteomes" id="UP000305471">
    <property type="component" value="Unassembled WGS sequence"/>
</dbReference>
<feature type="transmembrane region" description="Helical" evidence="1">
    <location>
        <begin position="56"/>
        <end position="76"/>
    </location>
</feature>
<organism evidence="2 3">
    <name type="scientific">Alteromonas portus</name>
    <dbReference type="NCBI Taxonomy" id="2565549"/>
    <lineage>
        <taxon>Bacteria</taxon>
        <taxon>Pseudomonadati</taxon>
        <taxon>Pseudomonadota</taxon>
        <taxon>Gammaproteobacteria</taxon>
        <taxon>Alteromonadales</taxon>
        <taxon>Alteromonadaceae</taxon>
        <taxon>Alteromonas/Salinimonas group</taxon>
        <taxon>Alteromonas</taxon>
    </lineage>
</organism>
<feature type="transmembrane region" description="Helical" evidence="1">
    <location>
        <begin position="107"/>
        <end position="125"/>
    </location>
</feature>
<proteinExistence type="predicted"/>
<feature type="transmembrane region" description="Helical" evidence="1">
    <location>
        <begin position="83"/>
        <end position="101"/>
    </location>
</feature>
<evidence type="ECO:0000313" key="2">
    <source>
        <dbReference type="EMBL" id="TKB04314.1"/>
    </source>
</evidence>
<reference evidence="2 3" key="1">
    <citation type="submission" date="2019-04" db="EMBL/GenBank/DDBJ databases">
        <title>Alteromonas portus sp. nov., an alginate lyase-excreting marine bacterium.</title>
        <authorList>
            <person name="Huang H."/>
            <person name="Mo K."/>
            <person name="Bao S."/>
        </authorList>
    </citation>
    <scope>NUCLEOTIDE SEQUENCE [LARGE SCALE GENOMIC DNA]</scope>
    <source>
        <strain evidence="2 3">HB161718</strain>
    </source>
</reference>
<accession>A0A4U0ZHX6</accession>
<gene>
    <name evidence="2" type="ORF">E5672_05805</name>
</gene>
<keyword evidence="1" id="KW-0472">Membrane</keyword>
<sequence length="136" mass="15357">MQNNTDIQNRLQWSLLSLRVTIFIVMFVWTLDKFVNPAHGMAIFEKFYGIGGVPEMAVYIMGALQLALVLAFLAGLAKKYTYGLIFILHGGSTLSSFPQYLDAFNHLLFFAAWPMWGACFALFLLRDADTKFAFGK</sequence>
<keyword evidence="1" id="KW-1133">Transmembrane helix</keyword>
<evidence type="ECO:0008006" key="4">
    <source>
        <dbReference type="Google" id="ProtNLM"/>
    </source>
</evidence>
<dbReference type="OrthoDB" id="7355622at2"/>
<protein>
    <recommendedName>
        <fullName evidence="4">DoxX family membrane protein</fullName>
    </recommendedName>
</protein>